<protein>
    <submittedName>
        <fullName evidence="6">DNA-binding transcriptional LysR family regulator</fullName>
    </submittedName>
</protein>
<name>A0A840VFA4_9PROT</name>
<dbReference type="SUPFAM" id="SSF53850">
    <property type="entry name" value="Periplasmic binding protein-like II"/>
    <property type="match status" value="1"/>
</dbReference>
<evidence type="ECO:0000313" key="6">
    <source>
        <dbReference type="EMBL" id="MBB5374518.1"/>
    </source>
</evidence>
<dbReference type="GO" id="GO:0003700">
    <property type="term" value="F:DNA-binding transcription factor activity"/>
    <property type="evidence" value="ECO:0007669"/>
    <property type="project" value="InterPro"/>
</dbReference>
<dbReference type="Pfam" id="PF00126">
    <property type="entry name" value="HTH_1"/>
    <property type="match status" value="1"/>
</dbReference>
<dbReference type="PANTHER" id="PTHR30537">
    <property type="entry name" value="HTH-TYPE TRANSCRIPTIONAL REGULATOR"/>
    <property type="match status" value="1"/>
</dbReference>
<accession>A0A840VFA4</accession>
<dbReference type="Pfam" id="PF03466">
    <property type="entry name" value="LysR_substrate"/>
    <property type="match status" value="1"/>
</dbReference>
<dbReference type="EMBL" id="JACHFJ010000020">
    <property type="protein sequence ID" value="MBB5374518.1"/>
    <property type="molecule type" value="Genomic_DNA"/>
</dbReference>
<dbReference type="GO" id="GO:0043565">
    <property type="term" value="F:sequence-specific DNA binding"/>
    <property type="evidence" value="ECO:0007669"/>
    <property type="project" value="TreeGrafter"/>
</dbReference>
<dbReference type="InterPro" id="IPR036388">
    <property type="entry name" value="WH-like_DNA-bd_sf"/>
</dbReference>
<dbReference type="InterPro" id="IPR058163">
    <property type="entry name" value="LysR-type_TF_proteobact-type"/>
</dbReference>
<evidence type="ECO:0000256" key="1">
    <source>
        <dbReference type="ARBA" id="ARBA00009437"/>
    </source>
</evidence>
<dbReference type="Proteomes" id="UP000553706">
    <property type="component" value="Unassembled WGS sequence"/>
</dbReference>
<dbReference type="Gene3D" id="1.10.10.10">
    <property type="entry name" value="Winged helix-like DNA-binding domain superfamily/Winged helix DNA-binding domain"/>
    <property type="match status" value="1"/>
</dbReference>
<keyword evidence="2" id="KW-0805">Transcription regulation</keyword>
<dbReference type="RefSeq" id="WP_183267529.1">
    <property type="nucleotide sequence ID" value="NZ_JACHFJ010000020.1"/>
</dbReference>
<sequence length="294" mass="32694">MGYTPLNALRVFDAVFRHGTFYGAAEELSVTPSAISHQMRHLEEWLGTSLFDRRGKQLKFDSSAVSLAGALRLAFADIDTACQEVRRKNKKQQLTVAVIPSVAICWLIPRLPLFREAHPKIDLKIIYAIFGHETNFEDVDIAIVYAKDKPIVAKMDAVRLLSGASAPVCSQSFVDNHPRLATAEDVAKCNLLHDTDTSGWHAWLGEAYLSESNGLADIIFEDFNLLRAAVLAGQGIALCPTEIIRNDLEAGRLIKLSDRTIDDEYNYFALRRSAPANDPVNIFFDWLSGMVDLT</sequence>
<dbReference type="GO" id="GO:0006351">
    <property type="term" value="P:DNA-templated transcription"/>
    <property type="evidence" value="ECO:0007669"/>
    <property type="project" value="TreeGrafter"/>
</dbReference>
<evidence type="ECO:0000313" key="7">
    <source>
        <dbReference type="Proteomes" id="UP000553706"/>
    </source>
</evidence>
<dbReference type="InterPro" id="IPR036390">
    <property type="entry name" value="WH_DNA-bd_sf"/>
</dbReference>
<organism evidence="6 7">
    <name type="scientific">Acidocella aromatica</name>
    <dbReference type="NCBI Taxonomy" id="1303579"/>
    <lineage>
        <taxon>Bacteria</taxon>
        <taxon>Pseudomonadati</taxon>
        <taxon>Pseudomonadota</taxon>
        <taxon>Alphaproteobacteria</taxon>
        <taxon>Acetobacterales</taxon>
        <taxon>Acidocellaceae</taxon>
        <taxon>Acidocella</taxon>
    </lineage>
</organism>
<dbReference type="Gene3D" id="3.40.190.10">
    <property type="entry name" value="Periplasmic binding protein-like II"/>
    <property type="match status" value="2"/>
</dbReference>
<gene>
    <name evidence="6" type="ORF">HNP71_002793</name>
</gene>
<dbReference type="InterPro" id="IPR005119">
    <property type="entry name" value="LysR_subst-bd"/>
</dbReference>
<dbReference type="SUPFAM" id="SSF46785">
    <property type="entry name" value="Winged helix' DNA-binding domain"/>
    <property type="match status" value="1"/>
</dbReference>
<comment type="similarity">
    <text evidence="1">Belongs to the LysR transcriptional regulatory family.</text>
</comment>
<dbReference type="AlphaFoldDB" id="A0A840VFA4"/>
<dbReference type="PRINTS" id="PR00039">
    <property type="entry name" value="HTHLYSR"/>
</dbReference>
<evidence type="ECO:0000256" key="4">
    <source>
        <dbReference type="ARBA" id="ARBA00023163"/>
    </source>
</evidence>
<evidence type="ECO:0000259" key="5">
    <source>
        <dbReference type="PROSITE" id="PS50931"/>
    </source>
</evidence>
<dbReference type="PROSITE" id="PS50931">
    <property type="entry name" value="HTH_LYSR"/>
    <property type="match status" value="1"/>
</dbReference>
<feature type="domain" description="HTH lysR-type" evidence="5">
    <location>
        <begin position="4"/>
        <end position="61"/>
    </location>
</feature>
<keyword evidence="7" id="KW-1185">Reference proteome</keyword>
<evidence type="ECO:0000256" key="2">
    <source>
        <dbReference type="ARBA" id="ARBA00023015"/>
    </source>
</evidence>
<proteinExistence type="inferred from homology"/>
<comment type="caution">
    <text evidence="6">The sequence shown here is derived from an EMBL/GenBank/DDBJ whole genome shotgun (WGS) entry which is preliminary data.</text>
</comment>
<dbReference type="PANTHER" id="PTHR30537:SF74">
    <property type="entry name" value="HTH-TYPE TRANSCRIPTIONAL REGULATOR TRPI"/>
    <property type="match status" value="1"/>
</dbReference>
<keyword evidence="4" id="KW-0804">Transcription</keyword>
<evidence type="ECO:0000256" key="3">
    <source>
        <dbReference type="ARBA" id="ARBA00023125"/>
    </source>
</evidence>
<dbReference type="InterPro" id="IPR000847">
    <property type="entry name" value="LysR_HTH_N"/>
</dbReference>
<reference evidence="6 7" key="1">
    <citation type="submission" date="2020-08" db="EMBL/GenBank/DDBJ databases">
        <title>Genomic Encyclopedia of Type Strains, Phase IV (KMG-IV): sequencing the most valuable type-strain genomes for metagenomic binning, comparative biology and taxonomic classification.</title>
        <authorList>
            <person name="Goeker M."/>
        </authorList>
    </citation>
    <scope>NUCLEOTIDE SEQUENCE [LARGE SCALE GENOMIC DNA]</scope>
    <source>
        <strain evidence="6 7">DSM 27026</strain>
    </source>
</reference>
<keyword evidence="3 6" id="KW-0238">DNA-binding</keyword>